<organism evidence="1 2">
    <name type="scientific">Dichanthelium oligosanthes</name>
    <dbReference type="NCBI Taxonomy" id="888268"/>
    <lineage>
        <taxon>Eukaryota</taxon>
        <taxon>Viridiplantae</taxon>
        <taxon>Streptophyta</taxon>
        <taxon>Embryophyta</taxon>
        <taxon>Tracheophyta</taxon>
        <taxon>Spermatophyta</taxon>
        <taxon>Magnoliopsida</taxon>
        <taxon>Liliopsida</taxon>
        <taxon>Poales</taxon>
        <taxon>Poaceae</taxon>
        <taxon>PACMAD clade</taxon>
        <taxon>Panicoideae</taxon>
        <taxon>Panicodae</taxon>
        <taxon>Paniceae</taxon>
        <taxon>Dichantheliinae</taxon>
        <taxon>Dichanthelium</taxon>
    </lineage>
</organism>
<protein>
    <submittedName>
        <fullName evidence="1">Uncharacterized protein</fullName>
    </submittedName>
</protein>
<keyword evidence="2" id="KW-1185">Reference proteome</keyword>
<sequence>LFEGGHALLQRRLPLRADAARRHPSEAGSQVHHRPEAATVLVLQNGVTATGV</sequence>
<dbReference type="AlphaFoldDB" id="A0A1E5UJG7"/>
<feature type="non-terminal residue" evidence="1">
    <location>
        <position position="1"/>
    </location>
</feature>
<comment type="caution">
    <text evidence="1">The sequence shown here is derived from an EMBL/GenBank/DDBJ whole genome shotgun (WGS) entry which is preliminary data.</text>
</comment>
<dbReference type="EMBL" id="LWDX02075066">
    <property type="protein sequence ID" value="OEL13023.1"/>
    <property type="molecule type" value="Genomic_DNA"/>
</dbReference>
<name>A0A1E5UJG7_9POAL</name>
<dbReference type="Proteomes" id="UP000095767">
    <property type="component" value="Unassembled WGS sequence"/>
</dbReference>
<reference evidence="1 2" key="1">
    <citation type="submission" date="2016-09" db="EMBL/GenBank/DDBJ databases">
        <title>The draft genome of Dichanthelium oligosanthes: A C3 panicoid grass species.</title>
        <authorList>
            <person name="Studer A.J."/>
            <person name="Schnable J.C."/>
            <person name="Brutnell T.P."/>
        </authorList>
    </citation>
    <scope>NUCLEOTIDE SEQUENCE [LARGE SCALE GENOMIC DNA]</scope>
    <source>
        <strain evidence="2">cv. Kellogg 1175</strain>
        <tissue evidence="1">Leaf</tissue>
    </source>
</reference>
<gene>
    <name evidence="1" type="ORF">BAE44_0025958</name>
</gene>
<proteinExistence type="predicted"/>
<accession>A0A1E5UJG7</accession>
<evidence type="ECO:0000313" key="1">
    <source>
        <dbReference type="EMBL" id="OEL13023.1"/>
    </source>
</evidence>
<evidence type="ECO:0000313" key="2">
    <source>
        <dbReference type="Proteomes" id="UP000095767"/>
    </source>
</evidence>